<dbReference type="EMBL" id="CAKMRJ010001112">
    <property type="protein sequence ID" value="CAH1423169.1"/>
    <property type="molecule type" value="Genomic_DNA"/>
</dbReference>
<feature type="region of interest" description="Disordered" evidence="1">
    <location>
        <begin position="143"/>
        <end position="169"/>
    </location>
</feature>
<dbReference type="PANTHER" id="PTHR44137">
    <property type="entry name" value="BNAC03G44070D PROTEIN"/>
    <property type="match status" value="1"/>
</dbReference>
<comment type="caution">
    <text evidence="2">The sequence shown here is derived from an EMBL/GenBank/DDBJ whole genome shotgun (WGS) entry which is preliminary data.</text>
</comment>
<reference evidence="2 3" key="1">
    <citation type="submission" date="2022-01" db="EMBL/GenBank/DDBJ databases">
        <authorList>
            <person name="Xiong W."/>
            <person name="Schranz E."/>
        </authorList>
    </citation>
    <scope>NUCLEOTIDE SEQUENCE [LARGE SCALE GENOMIC DNA]</scope>
</reference>
<sequence>MSLNLESPLNTIHKIYNSRNEIINGEPDWYGILQLQTATLEEICANYYEIHAKVEEGRNKLVVGAEGALKILTEALCMITQTFWTKCSNCHFRFYYSNARINKELVCMKCGNIFVAVPLSRDNYPTHFAVCLDTVVLALSANSSNPESKGKASNDRVKDQDDADAQSKD</sequence>
<protein>
    <recommendedName>
        <fullName evidence="4">Replication factor A C-terminal domain-containing protein</fullName>
    </recommendedName>
</protein>
<organism evidence="2 3">
    <name type="scientific">Lactuca virosa</name>
    <dbReference type="NCBI Taxonomy" id="75947"/>
    <lineage>
        <taxon>Eukaryota</taxon>
        <taxon>Viridiplantae</taxon>
        <taxon>Streptophyta</taxon>
        <taxon>Embryophyta</taxon>
        <taxon>Tracheophyta</taxon>
        <taxon>Spermatophyta</taxon>
        <taxon>Magnoliopsida</taxon>
        <taxon>eudicotyledons</taxon>
        <taxon>Gunneridae</taxon>
        <taxon>Pentapetalae</taxon>
        <taxon>asterids</taxon>
        <taxon>campanulids</taxon>
        <taxon>Asterales</taxon>
        <taxon>Asteraceae</taxon>
        <taxon>Cichorioideae</taxon>
        <taxon>Cichorieae</taxon>
        <taxon>Lactucinae</taxon>
        <taxon>Lactuca</taxon>
    </lineage>
</organism>
<evidence type="ECO:0000313" key="3">
    <source>
        <dbReference type="Proteomes" id="UP001157418"/>
    </source>
</evidence>
<evidence type="ECO:0000256" key="1">
    <source>
        <dbReference type="SAM" id="MobiDB-lite"/>
    </source>
</evidence>
<gene>
    <name evidence="2" type="ORF">LVIROSA_LOCUS10460</name>
</gene>
<evidence type="ECO:0000313" key="2">
    <source>
        <dbReference type="EMBL" id="CAH1423169.1"/>
    </source>
</evidence>
<dbReference type="Proteomes" id="UP001157418">
    <property type="component" value="Unassembled WGS sequence"/>
</dbReference>
<name>A0AAU9MGC8_9ASTR</name>
<keyword evidence="3" id="KW-1185">Reference proteome</keyword>
<evidence type="ECO:0008006" key="4">
    <source>
        <dbReference type="Google" id="ProtNLM"/>
    </source>
</evidence>
<accession>A0AAU9MGC8</accession>
<feature type="compositionally biased region" description="Basic and acidic residues" evidence="1">
    <location>
        <begin position="148"/>
        <end position="169"/>
    </location>
</feature>
<dbReference type="PANTHER" id="PTHR44137:SF32">
    <property type="entry name" value="DNAJ HEAT SHOCK AMINO-TERMINAL DOMAIN PROTEIN"/>
    <property type="match status" value="1"/>
</dbReference>
<dbReference type="AlphaFoldDB" id="A0AAU9MGC8"/>
<proteinExistence type="predicted"/>